<feature type="transmembrane region" description="Helical" evidence="2">
    <location>
        <begin position="83"/>
        <end position="100"/>
    </location>
</feature>
<keyword evidence="1 4" id="KW-0238">DNA-binding</keyword>
<dbReference type="Pfam" id="PF01381">
    <property type="entry name" value="HTH_3"/>
    <property type="match status" value="1"/>
</dbReference>
<dbReference type="GO" id="GO:0003677">
    <property type="term" value="F:DNA binding"/>
    <property type="evidence" value="ECO:0007669"/>
    <property type="project" value="UniProtKB-KW"/>
</dbReference>
<dbReference type="AlphaFoldDB" id="A0A1G5S5C0"/>
<keyword evidence="2" id="KW-1133">Transmembrane helix</keyword>
<dbReference type="SUPFAM" id="SSF47413">
    <property type="entry name" value="lambda repressor-like DNA-binding domains"/>
    <property type="match status" value="1"/>
</dbReference>
<dbReference type="PANTHER" id="PTHR46558:SF15">
    <property type="entry name" value="HELIX-TURN-HELIX DOMAIN PROTEIN"/>
    <property type="match status" value="1"/>
</dbReference>
<feature type="transmembrane region" description="Helical" evidence="2">
    <location>
        <begin position="169"/>
        <end position="190"/>
    </location>
</feature>
<dbReference type="EMBL" id="FMWK01000018">
    <property type="protein sequence ID" value="SCZ81050.1"/>
    <property type="molecule type" value="Genomic_DNA"/>
</dbReference>
<proteinExistence type="predicted"/>
<sequence>MELGKRIKELRKTLNWNQDELAEKMFVSRQTISSWENDKSYPDIQSLLLLSNLFDVSLDQLVKGDVEKMQKIINDDDVKNLKFYWKMQLALVIIFALSFGPLFLLIGLWSLIPALIIAALLMYFATKANQISKYNDISTYKEIVTFLNGKTLDEASKQQEIGKRPYQTALVTICSGLIAGAISLAVVFVTKRYLGM</sequence>
<dbReference type="PROSITE" id="PS50943">
    <property type="entry name" value="HTH_CROC1"/>
    <property type="match status" value="1"/>
</dbReference>
<keyword evidence="2" id="KW-0472">Membrane</keyword>
<keyword evidence="2" id="KW-0812">Transmembrane</keyword>
<dbReference type="SMART" id="SM00530">
    <property type="entry name" value="HTH_XRE"/>
    <property type="match status" value="1"/>
</dbReference>
<dbReference type="Gene3D" id="1.10.260.40">
    <property type="entry name" value="lambda repressor-like DNA-binding domains"/>
    <property type="match status" value="1"/>
</dbReference>
<organism evidence="4 5">
    <name type="scientific">Pseudobutyrivibrio xylanivorans</name>
    <dbReference type="NCBI Taxonomy" id="185007"/>
    <lineage>
        <taxon>Bacteria</taxon>
        <taxon>Bacillati</taxon>
        <taxon>Bacillota</taxon>
        <taxon>Clostridia</taxon>
        <taxon>Lachnospirales</taxon>
        <taxon>Lachnospiraceae</taxon>
        <taxon>Pseudobutyrivibrio</taxon>
    </lineage>
</organism>
<evidence type="ECO:0000259" key="3">
    <source>
        <dbReference type="PROSITE" id="PS50943"/>
    </source>
</evidence>
<evidence type="ECO:0000256" key="2">
    <source>
        <dbReference type="SAM" id="Phobius"/>
    </source>
</evidence>
<evidence type="ECO:0000313" key="4">
    <source>
        <dbReference type="EMBL" id="SCZ81050.1"/>
    </source>
</evidence>
<evidence type="ECO:0000256" key="1">
    <source>
        <dbReference type="ARBA" id="ARBA00023125"/>
    </source>
</evidence>
<dbReference type="InterPro" id="IPR001387">
    <property type="entry name" value="Cro/C1-type_HTH"/>
</dbReference>
<accession>A0A1G5S5C0</accession>
<name>A0A1G5S5C0_PSEXY</name>
<dbReference type="Proteomes" id="UP000199428">
    <property type="component" value="Unassembled WGS sequence"/>
</dbReference>
<evidence type="ECO:0000313" key="5">
    <source>
        <dbReference type="Proteomes" id="UP000199428"/>
    </source>
</evidence>
<dbReference type="PANTHER" id="PTHR46558">
    <property type="entry name" value="TRACRIPTIONAL REGULATORY PROTEIN-RELATED-RELATED"/>
    <property type="match status" value="1"/>
</dbReference>
<dbReference type="RefSeq" id="WP_028248195.1">
    <property type="nucleotide sequence ID" value="NZ_FMWK01000018.1"/>
</dbReference>
<dbReference type="CDD" id="cd00093">
    <property type="entry name" value="HTH_XRE"/>
    <property type="match status" value="1"/>
</dbReference>
<feature type="domain" description="HTH cro/C1-type" evidence="3">
    <location>
        <begin position="7"/>
        <end position="61"/>
    </location>
</feature>
<protein>
    <submittedName>
        <fullName evidence="4">DNA-binding transcriptional regulator, XRE-family HTH domain</fullName>
    </submittedName>
</protein>
<dbReference type="InterPro" id="IPR010982">
    <property type="entry name" value="Lambda_DNA-bd_dom_sf"/>
</dbReference>
<reference evidence="4 5" key="1">
    <citation type="submission" date="2016-10" db="EMBL/GenBank/DDBJ databases">
        <authorList>
            <person name="de Groot N.N."/>
        </authorList>
    </citation>
    <scope>NUCLEOTIDE SEQUENCE [LARGE SCALE GENOMIC DNA]</scope>
    <source>
        <strain evidence="4 5">DSM 10317</strain>
    </source>
</reference>
<gene>
    <name evidence="4" type="ORF">SAMN02910350_02610</name>
</gene>